<dbReference type="KEGG" id="fcz:IMF26_03450"/>
<dbReference type="Gene3D" id="3.30.1330.100">
    <property type="entry name" value="CofE-like"/>
    <property type="match status" value="1"/>
</dbReference>
<name>A0AAT9LEL9_9FIRM</name>
<protein>
    <submittedName>
        <fullName evidence="2">Coenzyme F420-0:L-glutamate ligase</fullName>
    </submittedName>
</protein>
<dbReference type="Pfam" id="PF01996">
    <property type="entry name" value="F420_ligase"/>
    <property type="match status" value="1"/>
</dbReference>
<gene>
    <name evidence="2" type="ORF">IMF26_03450</name>
</gene>
<keyword evidence="2" id="KW-0436">Ligase</keyword>
<dbReference type="GO" id="GO:0016874">
    <property type="term" value="F:ligase activity"/>
    <property type="evidence" value="ECO:0007669"/>
    <property type="project" value="UniProtKB-KW"/>
</dbReference>
<dbReference type="InterPro" id="IPR002847">
    <property type="entry name" value="F420-0_gamma-glut_ligase-dom"/>
</dbReference>
<evidence type="ECO:0000313" key="2">
    <source>
        <dbReference type="EMBL" id="QUL99134.1"/>
    </source>
</evidence>
<dbReference type="EMBL" id="CP062796">
    <property type="protein sequence ID" value="QUL99134.1"/>
    <property type="molecule type" value="Genomic_DNA"/>
</dbReference>
<dbReference type="AlphaFoldDB" id="A0AAT9LEL9"/>
<dbReference type="SUPFAM" id="SSF144010">
    <property type="entry name" value="CofE-like"/>
    <property type="match status" value="1"/>
</dbReference>
<sequence length="220" mass="24171">MSHPWKNAKVLRIRTHLITENDDVVDVIRRYAGDIAEPGDLVGISESVVAIMQGRAIPPDRINPGFLARFLARFAHPDASVSAPRSMQMAIAEAGVARILMAAIAGFFGKVLGIRGLFFKVAGHKVAEIDDSGGTMPPYDRHIILGPKDPDNVARKVYRKTGFWTLILDVNDKGCVDILGSSFPLKPEQERFVKEILKSNPFGNDDQKTPLVVIKMNSPD</sequence>
<evidence type="ECO:0000259" key="1">
    <source>
        <dbReference type="Pfam" id="PF01996"/>
    </source>
</evidence>
<organism evidence="2">
    <name type="scientific">Candidatus Fermentithermobacillus carboniphilus</name>
    <dbReference type="NCBI Taxonomy" id="3085328"/>
    <lineage>
        <taxon>Bacteria</taxon>
        <taxon>Bacillati</taxon>
        <taxon>Bacillota</taxon>
        <taxon>Candidatus Fermentithermobacillia</taxon>
        <taxon>Candidatus Fermentithermobacillales</taxon>
        <taxon>Candidatus Fermentithermobacillaceae</taxon>
        <taxon>Candidatus Fermentithermobacillus</taxon>
    </lineage>
</organism>
<proteinExistence type="predicted"/>
<feature type="domain" description="Coenzyme F420:L-glutamate ligase-like" evidence="1">
    <location>
        <begin position="13"/>
        <end position="160"/>
    </location>
</feature>
<reference evidence="2" key="2">
    <citation type="journal article" date="2023" name="Biology">
        <title>Prokaryotic Life Associated with Coal-Fire Gas Vents Revealed by Metagenomics.</title>
        <authorList>
            <person name="Kadnikov V.V."/>
            <person name="Mardanov A.V."/>
            <person name="Beletsky A.V."/>
            <person name="Karnachuk O.V."/>
            <person name="Ravin N.V."/>
        </authorList>
    </citation>
    <scope>NUCLEOTIDE SEQUENCE</scope>
    <source>
        <strain evidence="2">Bu02</strain>
    </source>
</reference>
<accession>A0AAT9LEL9</accession>
<reference evidence="2" key="1">
    <citation type="submission" date="2020-10" db="EMBL/GenBank/DDBJ databases">
        <authorList>
            <person name="Kadnikov V."/>
            <person name="Beletsky A.V."/>
            <person name="Mardanov A.V."/>
            <person name="Karnachuk O.V."/>
            <person name="Ravin N.V."/>
        </authorList>
    </citation>
    <scope>NUCLEOTIDE SEQUENCE</scope>
    <source>
        <strain evidence="2">Bu02</strain>
    </source>
</reference>